<evidence type="ECO:0000313" key="1">
    <source>
        <dbReference type="EMBL" id="JAD69793.1"/>
    </source>
</evidence>
<proteinExistence type="predicted"/>
<sequence length="32" mass="3645">MLTLKCFYVLRYLGAFTLLLVTLCFSGDLSRS</sequence>
<protein>
    <submittedName>
        <fullName evidence="1">Uncharacterized protein</fullName>
    </submittedName>
</protein>
<dbReference type="AlphaFoldDB" id="A0A0A9C5Q2"/>
<dbReference type="EMBL" id="GBRH01228102">
    <property type="protein sequence ID" value="JAD69793.1"/>
    <property type="molecule type" value="Transcribed_RNA"/>
</dbReference>
<reference evidence="1" key="2">
    <citation type="journal article" date="2015" name="Data Brief">
        <title>Shoot transcriptome of the giant reed, Arundo donax.</title>
        <authorList>
            <person name="Barrero R.A."/>
            <person name="Guerrero F.D."/>
            <person name="Moolhuijzen P."/>
            <person name="Goolsby J.A."/>
            <person name="Tidwell J."/>
            <person name="Bellgard S.E."/>
            <person name="Bellgard M.I."/>
        </authorList>
    </citation>
    <scope>NUCLEOTIDE SEQUENCE</scope>
    <source>
        <tissue evidence="1">Shoot tissue taken approximately 20 cm above the soil surface</tissue>
    </source>
</reference>
<name>A0A0A9C5Q2_ARUDO</name>
<organism evidence="1">
    <name type="scientific">Arundo donax</name>
    <name type="common">Giant reed</name>
    <name type="synonym">Donax arundinaceus</name>
    <dbReference type="NCBI Taxonomy" id="35708"/>
    <lineage>
        <taxon>Eukaryota</taxon>
        <taxon>Viridiplantae</taxon>
        <taxon>Streptophyta</taxon>
        <taxon>Embryophyta</taxon>
        <taxon>Tracheophyta</taxon>
        <taxon>Spermatophyta</taxon>
        <taxon>Magnoliopsida</taxon>
        <taxon>Liliopsida</taxon>
        <taxon>Poales</taxon>
        <taxon>Poaceae</taxon>
        <taxon>PACMAD clade</taxon>
        <taxon>Arundinoideae</taxon>
        <taxon>Arundineae</taxon>
        <taxon>Arundo</taxon>
    </lineage>
</organism>
<accession>A0A0A9C5Q2</accession>
<reference evidence="1" key="1">
    <citation type="submission" date="2014-09" db="EMBL/GenBank/DDBJ databases">
        <authorList>
            <person name="Magalhaes I.L.F."/>
            <person name="Oliveira U."/>
            <person name="Santos F.R."/>
            <person name="Vidigal T.H.D.A."/>
            <person name="Brescovit A.D."/>
            <person name="Santos A.J."/>
        </authorList>
    </citation>
    <scope>NUCLEOTIDE SEQUENCE</scope>
    <source>
        <tissue evidence="1">Shoot tissue taken approximately 20 cm above the soil surface</tissue>
    </source>
</reference>